<evidence type="ECO:0000256" key="7">
    <source>
        <dbReference type="SAM" id="MobiDB-lite"/>
    </source>
</evidence>
<comment type="similarity">
    <text evidence="3">Belongs to the CTAG/PCC1 family.</text>
</comment>
<reference evidence="9 10" key="1">
    <citation type="journal article" date="2020" name="IScience">
        <title>Genome Sequencing of the Endangered Kingdonia uniflora (Circaeasteraceae, Ranunculales) Reveals Potential Mechanisms of Evolutionary Specialization.</title>
        <authorList>
            <person name="Sun Y."/>
            <person name="Deng T."/>
            <person name="Zhang A."/>
            <person name="Moore M.J."/>
            <person name="Landis J.B."/>
            <person name="Lin N."/>
            <person name="Zhang H."/>
            <person name="Zhang X."/>
            <person name="Huang J."/>
            <person name="Zhang X."/>
            <person name="Sun H."/>
            <person name="Wang H."/>
        </authorList>
    </citation>
    <scope>NUCLEOTIDE SEQUENCE [LARGE SCALE GENOMIC DNA]</scope>
    <source>
        <strain evidence="9">TB1705</strain>
        <tissue evidence="9">Leaf</tissue>
    </source>
</reference>
<feature type="transmembrane region" description="Helical" evidence="8">
    <location>
        <begin position="432"/>
        <end position="457"/>
    </location>
</feature>
<dbReference type="Proteomes" id="UP000541444">
    <property type="component" value="Unassembled WGS sequence"/>
</dbReference>
<sequence>MAAAEARAAWQRTANRCFVQEDAKRAPKLACCPSSSSSKPQIDAGHGDVSTGSEHPTVGFMPLNWNPSNSNLPPDTKWWLQLQPNIGHQKDFTCEQLHALEAELEALRAEELNRNLKLGRDLLPNTDYATPKNDRYWVPTSTKYDLEAKLPELKAVNSKTSQWAHRHKGMGEYWYREKELMDLELDPNQIDQLISEQSEKLFDTESHWIGSGKADPWWRTADKNELASLVAQKSLEHIENCDLPPPQSMHVRKGPFACLESFDQDGIFSSSVDRKAPWTCHTCGKLNGNQWGFGEKGHSLLGSDKLFSSSSICTETQQDCGSEPSKAQLLEALRHSQTRAREAESAAEQACSEKEHIIKLFFKQASHLFAYKQWLQLLQLENFCLHLKDKNKDQGFSWSLPRMPSKGGQWKKGKHKSNKGNRTSPSCNIAKYALAFAVGLGLAGAGLLLGWTMGWLFPIYATPIPLLYPASQDETNGLDHASRSSIPPMNDERFAGSHVPQTSLFTGRFTPFGFGVHYSMTSTAGAKPEVSVICLMEAKGTASPSSPWEFNCGLEVDYGSDEKALMVYAALVVDKELQPDKVKRKMSVNDGKLSVQFEAVEARFLRASYSAFVDVLTLATQTIEQFGPGMEL</sequence>
<feature type="region of interest" description="Disordered" evidence="7">
    <location>
        <begin position="30"/>
        <end position="55"/>
    </location>
</feature>
<proteinExistence type="inferred from homology"/>
<evidence type="ECO:0000256" key="1">
    <source>
        <dbReference type="ARBA" id="ARBA00004123"/>
    </source>
</evidence>
<dbReference type="GO" id="GO:0005634">
    <property type="term" value="C:nucleus"/>
    <property type="evidence" value="ECO:0007669"/>
    <property type="project" value="UniProtKB-SubCell"/>
</dbReference>
<evidence type="ECO:0000256" key="6">
    <source>
        <dbReference type="ARBA" id="ARBA00023242"/>
    </source>
</evidence>
<dbReference type="FunFam" id="3.30.310.50:FF:000005">
    <property type="entry name" value="L antigen family member 3"/>
    <property type="match status" value="1"/>
</dbReference>
<evidence type="ECO:0000256" key="4">
    <source>
        <dbReference type="ARBA" id="ARBA00022490"/>
    </source>
</evidence>
<keyword evidence="8" id="KW-0472">Membrane</keyword>
<protein>
    <submittedName>
        <fullName evidence="9">Uncharacterized protein</fullName>
    </submittedName>
</protein>
<evidence type="ECO:0000256" key="3">
    <source>
        <dbReference type="ARBA" id="ARBA00007073"/>
    </source>
</evidence>
<comment type="caution">
    <text evidence="9">The sequence shown here is derived from an EMBL/GenBank/DDBJ whole genome shotgun (WGS) entry which is preliminary data.</text>
</comment>
<keyword evidence="8" id="KW-1133">Transmembrane helix</keyword>
<comment type="subcellular location">
    <subcellularLocation>
        <location evidence="2">Cytoplasm</location>
    </subcellularLocation>
    <subcellularLocation>
        <location evidence="1">Nucleus</location>
    </subcellularLocation>
</comment>
<keyword evidence="5" id="KW-0819">tRNA processing</keyword>
<dbReference type="OrthoDB" id="1920951at2759"/>
<dbReference type="EMBL" id="JACGCM010002017">
    <property type="protein sequence ID" value="KAF6146040.1"/>
    <property type="molecule type" value="Genomic_DNA"/>
</dbReference>
<evidence type="ECO:0000256" key="2">
    <source>
        <dbReference type="ARBA" id="ARBA00004496"/>
    </source>
</evidence>
<name>A0A7J7LU50_9MAGN</name>
<keyword evidence="8" id="KW-0812">Transmembrane</keyword>
<gene>
    <name evidence="9" type="ORF">GIB67_033399</name>
</gene>
<organism evidence="9 10">
    <name type="scientific">Kingdonia uniflora</name>
    <dbReference type="NCBI Taxonomy" id="39325"/>
    <lineage>
        <taxon>Eukaryota</taxon>
        <taxon>Viridiplantae</taxon>
        <taxon>Streptophyta</taxon>
        <taxon>Embryophyta</taxon>
        <taxon>Tracheophyta</taxon>
        <taxon>Spermatophyta</taxon>
        <taxon>Magnoliopsida</taxon>
        <taxon>Ranunculales</taxon>
        <taxon>Circaeasteraceae</taxon>
        <taxon>Kingdonia</taxon>
    </lineage>
</organism>
<evidence type="ECO:0000256" key="8">
    <source>
        <dbReference type="SAM" id="Phobius"/>
    </source>
</evidence>
<keyword evidence="6" id="KW-0539">Nucleus</keyword>
<keyword evidence="4" id="KW-0963">Cytoplasm</keyword>
<accession>A0A7J7LU50</accession>
<dbReference type="PANTHER" id="PTHR33868">
    <property type="entry name" value="EXPRESSED PROTEIN"/>
    <property type="match status" value="1"/>
</dbReference>
<evidence type="ECO:0000313" key="9">
    <source>
        <dbReference type="EMBL" id="KAF6146040.1"/>
    </source>
</evidence>
<dbReference type="AlphaFoldDB" id="A0A7J7LU50"/>
<keyword evidence="10" id="KW-1185">Reference proteome</keyword>
<dbReference type="PANTHER" id="PTHR33868:SF2">
    <property type="entry name" value="EXPRESSED PROTEIN"/>
    <property type="match status" value="1"/>
</dbReference>
<evidence type="ECO:0000313" key="10">
    <source>
        <dbReference type="Proteomes" id="UP000541444"/>
    </source>
</evidence>
<dbReference type="Pfam" id="PF09341">
    <property type="entry name" value="Pcc1"/>
    <property type="match status" value="1"/>
</dbReference>
<dbReference type="GO" id="GO:0008033">
    <property type="term" value="P:tRNA processing"/>
    <property type="evidence" value="ECO:0007669"/>
    <property type="project" value="UniProtKB-KW"/>
</dbReference>
<dbReference type="Gene3D" id="3.30.310.50">
    <property type="entry name" value="Alpha-D-phosphohexomutase, C-terminal domain"/>
    <property type="match status" value="1"/>
</dbReference>
<evidence type="ECO:0000256" key="5">
    <source>
        <dbReference type="ARBA" id="ARBA00022694"/>
    </source>
</evidence>
<dbReference type="InterPro" id="IPR015419">
    <property type="entry name" value="CTAG/Pcc1"/>
</dbReference>
<dbReference type="GO" id="GO:0005737">
    <property type="term" value="C:cytoplasm"/>
    <property type="evidence" value="ECO:0007669"/>
    <property type="project" value="UniProtKB-SubCell"/>
</dbReference>